<sequence>MPHSRERFCQLTGVDFSTLAPIVSAMPKAIPERRKL</sequence>
<reference evidence="1" key="1">
    <citation type="submission" date="2014-09" db="EMBL/GenBank/DDBJ databases">
        <authorList>
            <person name="Magalhaes I.L.F."/>
            <person name="Oliveira U."/>
            <person name="Santos F.R."/>
            <person name="Vidigal T.H.D.A."/>
            <person name="Brescovit A.D."/>
            <person name="Santos A.J."/>
        </authorList>
    </citation>
    <scope>NUCLEOTIDE SEQUENCE</scope>
    <source>
        <tissue evidence="1">Shoot tissue taken approximately 20 cm above the soil surface</tissue>
    </source>
</reference>
<name>A0A0A9C6R7_ARUDO</name>
<protein>
    <submittedName>
        <fullName evidence="1">Uncharacterized protein</fullName>
    </submittedName>
</protein>
<dbReference type="EMBL" id="GBRH01226629">
    <property type="protein sequence ID" value="JAD71266.1"/>
    <property type="molecule type" value="Transcribed_RNA"/>
</dbReference>
<reference evidence="1" key="2">
    <citation type="journal article" date="2015" name="Data Brief">
        <title>Shoot transcriptome of the giant reed, Arundo donax.</title>
        <authorList>
            <person name="Barrero R.A."/>
            <person name="Guerrero F.D."/>
            <person name="Moolhuijzen P."/>
            <person name="Goolsby J.A."/>
            <person name="Tidwell J."/>
            <person name="Bellgard S.E."/>
            <person name="Bellgard M.I."/>
        </authorList>
    </citation>
    <scope>NUCLEOTIDE SEQUENCE</scope>
    <source>
        <tissue evidence="1">Shoot tissue taken approximately 20 cm above the soil surface</tissue>
    </source>
</reference>
<organism evidence="1">
    <name type="scientific">Arundo donax</name>
    <name type="common">Giant reed</name>
    <name type="synonym">Donax arundinaceus</name>
    <dbReference type="NCBI Taxonomy" id="35708"/>
    <lineage>
        <taxon>Eukaryota</taxon>
        <taxon>Viridiplantae</taxon>
        <taxon>Streptophyta</taxon>
        <taxon>Embryophyta</taxon>
        <taxon>Tracheophyta</taxon>
        <taxon>Spermatophyta</taxon>
        <taxon>Magnoliopsida</taxon>
        <taxon>Liliopsida</taxon>
        <taxon>Poales</taxon>
        <taxon>Poaceae</taxon>
        <taxon>PACMAD clade</taxon>
        <taxon>Arundinoideae</taxon>
        <taxon>Arundineae</taxon>
        <taxon>Arundo</taxon>
    </lineage>
</organism>
<accession>A0A0A9C6R7</accession>
<dbReference type="AlphaFoldDB" id="A0A0A9C6R7"/>
<evidence type="ECO:0000313" key="1">
    <source>
        <dbReference type="EMBL" id="JAD71266.1"/>
    </source>
</evidence>
<proteinExistence type="predicted"/>